<reference evidence="2" key="1">
    <citation type="journal article" date="2017" name="Cell">
        <title>Insights into land plant evolution garnered from the Marchantia polymorpha genome.</title>
        <authorList>
            <person name="Bowman J.L."/>
            <person name="Kohchi T."/>
            <person name="Yamato K.T."/>
            <person name="Jenkins J."/>
            <person name="Shu S."/>
            <person name="Ishizaki K."/>
            <person name="Yamaoka S."/>
            <person name="Nishihama R."/>
            <person name="Nakamura Y."/>
            <person name="Berger F."/>
            <person name="Adam C."/>
            <person name="Aki S.S."/>
            <person name="Althoff F."/>
            <person name="Araki T."/>
            <person name="Arteaga-Vazquez M.A."/>
            <person name="Balasubrmanian S."/>
            <person name="Barry K."/>
            <person name="Bauer D."/>
            <person name="Boehm C.R."/>
            <person name="Briginshaw L."/>
            <person name="Caballero-Perez J."/>
            <person name="Catarino B."/>
            <person name="Chen F."/>
            <person name="Chiyoda S."/>
            <person name="Chovatia M."/>
            <person name="Davies K.M."/>
            <person name="Delmans M."/>
            <person name="Demura T."/>
            <person name="Dierschke T."/>
            <person name="Dolan L."/>
            <person name="Dorantes-Acosta A.E."/>
            <person name="Eklund D.M."/>
            <person name="Florent S.N."/>
            <person name="Flores-Sandoval E."/>
            <person name="Fujiyama A."/>
            <person name="Fukuzawa H."/>
            <person name="Galik B."/>
            <person name="Grimanelli D."/>
            <person name="Grimwood J."/>
            <person name="Grossniklaus U."/>
            <person name="Hamada T."/>
            <person name="Haseloff J."/>
            <person name="Hetherington A.J."/>
            <person name="Higo A."/>
            <person name="Hirakawa Y."/>
            <person name="Hundley H.N."/>
            <person name="Ikeda Y."/>
            <person name="Inoue K."/>
            <person name="Inoue S.I."/>
            <person name="Ishida S."/>
            <person name="Jia Q."/>
            <person name="Kakita M."/>
            <person name="Kanazawa T."/>
            <person name="Kawai Y."/>
            <person name="Kawashima T."/>
            <person name="Kennedy M."/>
            <person name="Kinose K."/>
            <person name="Kinoshita T."/>
            <person name="Kohara Y."/>
            <person name="Koide E."/>
            <person name="Komatsu K."/>
            <person name="Kopischke S."/>
            <person name="Kubo M."/>
            <person name="Kyozuka J."/>
            <person name="Lagercrantz U."/>
            <person name="Lin S.S."/>
            <person name="Lindquist E."/>
            <person name="Lipzen A.M."/>
            <person name="Lu C.W."/>
            <person name="De Luna E."/>
            <person name="Martienssen R.A."/>
            <person name="Minamino N."/>
            <person name="Mizutani M."/>
            <person name="Mizutani M."/>
            <person name="Mochizuki N."/>
            <person name="Monte I."/>
            <person name="Mosher R."/>
            <person name="Nagasaki H."/>
            <person name="Nakagami H."/>
            <person name="Naramoto S."/>
            <person name="Nishitani K."/>
            <person name="Ohtani M."/>
            <person name="Okamoto T."/>
            <person name="Okumura M."/>
            <person name="Phillips J."/>
            <person name="Pollak B."/>
            <person name="Reinders A."/>
            <person name="Rovekamp M."/>
            <person name="Sano R."/>
            <person name="Sawa S."/>
            <person name="Schmid M.W."/>
            <person name="Shirakawa M."/>
            <person name="Solano R."/>
            <person name="Spunde A."/>
            <person name="Suetsugu N."/>
            <person name="Sugano S."/>
            <person name="Sugiyama A."/>
            <person name="Sun R."/>
            <person name="Suzuki Y."/>
            <person name="Takenaka M."/>
            <person name="Takezawa D."/>
            <person name="Tomogane H."/>
            <person name="Tsuzuki M."/>
            <person name="Ueda T."/>
            <person name="Umeda M."/>
            <person name="Ward J.M."/>
            <person name="Watanabe Y."/>
            <person name="Yazaki K."/>
            <person name="Yokoyama R."/>
            <person name="Yoshitake Y."/>
            <person name="Yotsui I."/>
            <person name="Zachgo S."/>
            <person name="Schmutz J."/>
        </authorList>
    </citation>
    <scope>NUCLEOTIDE SEQUENCE [LARGE SCALE GENOMIC DNA]</scope>
    <source>
        <strain evidence="2">Tak-1</strain>
    </source>
</reference>
<dbReference type="Proteomes" id="UP000244005">
    <property type="component" value="Unassembled WGS sequence"/>
</dbReference>
<dbReference type="AlphaFoldDB" id="A0A2R6VXL3"/>
<proteinExistence type="predicted"/>
<protein>
    <submittedName>
        <fullName evidence="1">Uncharacterized protein</fullName>
    </submittedName>
</protein>
<evidence type="ECO:0000313" key="1">
    <source>
        <dbReference type="EMBL" id="PTQ26354.1"/>
    </source>
</evidence>
<name>A0A2R6VXL3_MARPO</name>
<evidence type="ECO:0000313" key="2">
    <source>
        <dbReference type="Proteomes" id="UP000244005"/>
    </source>
</evidence>
<accession>A0A2R6VXL3</accession>
<organism evidence="1 2">
    <name type="scientific">Marchantia polymorpha</name>
    <name type="common">Common liverwort</name>
    <name type="synonym">Marchantia aquatica</name>
    <dbReference type="NCBI Taxonomy" id="3197"/>
    <lineage>
        <taxon>Eukaryota</taxon>
        <taxon>Viridiplantae</taxon>
        <taxon>Streptophyta</taxon>
        <taxon>Embryophyta</taxon>
        <taxon>Marchantiophyta</taxon>
        <taxon>Marchantiopsida</taxon>
        <taxon>Marchantiidae</taxon>
        <taxon>Marchantiales</taxon>
        <taxon>Marchantiaceae</taxon>
        <taxon>Marchantia</taxon>
    </lineage>
</organism>
<sequence length="117" mass="13929">MTERSYSFRYMYPNVIESIISSALRKFLLNLIYKLLEYTSSHIIEIVICVELGKRHLILRSLAQKERHKFPQDLILRRLSCYSSLVLNNAPRKFRSLASFHKCRFNGSRLLLLYFKV</sequence>
<keyword evidence="2" id="KW-1185">Reference proteome</keyword>
<gene>
    <name evidence="1" type="ORF">MARPO_2566s0001</name>
</gene>
<dbReference type="EMBL" id="KZ774579">
    <property type="protein sequence ID" value="PTQ26354.1"/>
    <property type="molecule type" value="Genomic_DNA"/>
</dbReference>